<dbReference type="InterPro" id="IPR004358">
    <property type="entry name" value="Sig_transdc_His_kin-like_C"/>
</dbReference>
<dbReference type="InterPro" id="IPR036097">
    <property type="entry name" value="HisK_dim/P_sf"/>
</dbReference>
<dbReference type="EMBL" id="AQGV01000015">
    <property type="protein sequence ID" value="MBE0370190.1"/>
    <property type="molecule type" value="Genomic_DNA"/>
</dbReference>
<dbReference type="InterPro" id="IPR036890">
    <property type="entry name" value="HATPase_C_sf"/>
</dbReference>
<evidence type="ECO:0000256" key="3">
    <source>
        <dbReference type="ARBA" id="ARBA00022553"/>
    </source>
</evidence>
<dbReference type="CDD" id="cd00082">
    <property type="entry name" value="HisKA"/>
    <property type="match status" value="1"/>
</dbReference>
<dbReference type="Gene3D" id="3.30.565.10">
    <property type="entry name" value="Histidine kinase-like ATPase, C-terminal domain"/>
    <property type="match status" value="1"/>
</dbReference>
<gene>
    <name evidence="6" type="ORF">PAUR_b0164</name>
</gene>
<dbReference type="Pfam" id="PF02518">
    <property type="entry name" value="HATPase_c"/>
    <property type="match status" value="1"/>
</dbReference>
<evidence type="ECO:0000313" key="6">
    <source>
        <dbReference type="EMBL" id="MBE0370190.1"/>
    </source>
</evidence>
<dbReference type="InterPro" id="IPR011110">
    <property type="entry name" value="Reg_prop"/>
</dbReference>
<evidence type="ECO:0000256" key="4">
    <source>
        <dbReference type="SAM" id="Phobius"/>
    </source>
</evidence>
<dbReference type="EC" id="2.7.13.3" evidence="2"/>
<dbReference type="InterPro" id="IPR013783">
    <property type="entry name" value="Ig-like_fold"/>
</dbReference>
<dbReference type="SUPFAM" id="SSF55874">
    <property type="entry name" value="ATPase domain of HSP90 chaperone/DNA topoisomerase II/histidine kinase"/>
    <property type="match status" value="1"/>
</dbReference>
<accession>A0ABR9EIX5</accession>
<dbReference type="SMART" id="SM00388">
    <property type="entry name" value="HisKA"/>
    <property type="match status" value="1"/>
</dbReference>
<dbReference type="Gene3D" id="2.60.40.10">
    <property type="entry name" value="Immunoglobulins"/>
    <property type="match status" value="1"/>
</dbReference>
<evidence type="ECO:0000256" key="2">
    <source>
        <dbReference type="ARBA" id="ARBA00012438"/>
    </source>
</evidence>
<dbReference type="InterPro" id="IPR011123">
    <property type="entry name" value="Y_Y_Y"/>
</dbReference>
<comment type="caution">
    <text evidence="6">The sequence shown here is derived from an EMBL/GenBank/DDBJ whole genome shotgun (WGS) entry which is preliminary data.</text>
</comment>
<keyword evidence="4" id="KW-1133">Transmembrane helix</keyword>
<dbReference type="Pfam" id="PF07494">
    <property type="entry name" value="Reg_prop"/>
    <property type="match status" value="1"/>
</dbReference>
<feature type="domain" description="Histidine kinase" evidence="5">
    <location>
        <begin position="877"/>
        <end position="1092"/>
    </location>
</feature>
<reference evidence="6 7" key="1">
    <citation type="submission" date="2015-03" db="EMBL/GenBank/DDBJ databases">
        <title>Genome sequence of Pseudoalteromonas aurantia.</title>
        <authorList>
            <person name="Xie B.-B."/>
            <person name="Rong J.-C."/>
            <person name="Qin Q.-L."/>
            <person name="Zhang Y.-Z."/>
        </authorList>
    </citation>
    <scope>NUCLEOTIDE SEQUENCE [LARGE SCALE GENOMIC DNA]</scope>
    <source>
        <strain evidence="6 7">208</strain>
    </source>
</reference>
<dbReference type="PROSITE" id="PS50109">
    <property type="entry name" value="HIS_KIN"/>
    <property type="match status" value="1"/>
</dbReference>
<dbReference type="PANTHER" id="PTHR43547">
    <property type="entry name" value="TWO-COMPONENT HISTIDINE KINASE"/>
    <property type="match status" value="1"/>
</dbReference>
<keyword evidence="7" id="KW-1185">Reference proteome</keyword>
<keyword evidence="4" id="KW-0812">Transmembrane</keyword>
<dbReference type="InterPro" id="IPR003594">
    <property type="entry name" value="HATPase_dom"/>
</dbReference>
<dbReference type="InterPro" id="IPR005467">
    <property type="entry name" value="His_kinase_dom"/>
</dbReference>
<dbReference type="Proteomes" id="UP000615755">
    <property type="component" value="Unassembled WGS sequence"/>
</dbReference>
<proteinExistence type="predicted"/>
<dbReference type="Gene3D" id="2.130.10.10">
    <property type="entry name" value="YVTN repeat-like/Quinoprotein amine dehydrogenase"/>
    <property type="match status" value="3"/>
</dbReference>
<dbReference type="Pfam" id="PF00512">
    <property type="entry name" value="HisKA"/>
    <property type="match status" value="1"/>
</dbReference>
<dbReference type="InterPro" id="IPR015943">
    <property type="entry name" value="WD40/YVTN_repeat-like_dom_sf"/>
</dbReference>
<dbReference type="Pfam" id="PF07495">
    <property type="entry name" value="Y_Y_Y"/>
    <property type="match status" value="1"/>
</dbReference>
<comment type="catalytic activity">
    <reaction evidence="1">
        <text>ATP + protein L-histidine = ADP + protein N-phospho-L-histidine.</text>
        <dbReference type="EC" id="2.7.13.3"/>
    </reaction>
</comment>
<dbReference type="PANTHER" id="PTHR43547:SF2">
    <property type="entry name" value="HYBRID SIGNAL TRANSDUCTION HISTIDINE KINASE C"/>
    <property type="match status" value="1"/>
</dbReference>
<protein>
    <recommendedName>
        <fullName evidence="2">histidine kinase</fullName>
        <ecNumber evidence="2">2.7.13.3</ecNumber>
    </recommendedName>
</protein>
<evidence type="ECO:0000256" key="1">
    <source>
        <dbReference type="ARBA" id="ARBA00000085"/>
    </source>
</evidence>
<feature type="transmembrane region" description="Helical" evidence="4">
    <location>
        <begin position="826"/>
        <end position="844"/>
    </location>
</feature>
<dbReference type="PRINTS" id="PR00344">
    <property type="entry name" value="BCTRLSENSOR"/>
</dbReference>
<evidence type="ECO:0000259" key="5">
    <source>
        <dbReference type="PROSITE" id="PS50109"/>
    </source>
</evidence>
<name>A0ABR9EIX5_9GAMM</name>
<evidence type="ECO:0000313" key="7">
    <source>
        <dbReference type="Proteomes" id="UP000615755"/>
    </source>
</evidence>
<dbReference type="SMART" id="SM00387">
    <property type="entry name" value="HATPase_c"/>
    <property type="match status" value="1"/>
</dbReference>
<sequence>MYRYFVVFICFFLVSLRCFSQHQLPAKTDHILPTNLGEANWQPLFQVELPSGKPRLKKNELLNLDLSFAFTPTAHQRIESPEIVSSEWVSFKSQFKPFTSPVKSSWKSVKPAQYALNVQSDIRHFSIRQGLPTGAVYSVQQDVDDMIWLGTNGEGACQYTGNYLRCLTDQDGLNNNRVWDIAKHVNGELWLATDRGVNVFDGNVVSALQIDGALYTPKVNDILFDDDTTYLASDEGLYLAKHGSLSRLKIGNSLKINQLLKGPEQSIWLATDIGLFQYRESKLYKVELPEPSCQGPILAMASAQNTVWLGVKGTGVCQVDWSSKQIVFLSGLLMPNIQTLAYDQNAVALWIGDDSKGVIRITGNSAHTLNSANGLNDHHIRDIMLGSQGNVWIATYGGGVNRLKEHSFQLLTKRNGLLNERVSALANINERLWIGQYGTGFQILDNSQWFNSIYDFSDQYVHAISISENESVWVGTRAGLIVIGNNGYQRMDRQMGLDADIVHRIIASQDGCMYLAAQSGVIRACEGAFEKLVLPDMAYVVSIFEDTSKRLWFVTNGQGIYYLERGTLFHITEAQGLPSNWAYSIAQVLDDFVALGTRRGVLLLKKDINGWRSRHVSVSDGLSNNIILSLLVQGDVLWAGTERGINRFKPQAMFGSNSSSKPQQYTYDNGYIAVDSTLNTALLFKGSYYWGAGKGVSYFKPESVKINVNSQVNLLRVSASQSGSPRPKFKDIEHLTHPLIDLPATTFQIRFQYSHSEWGNPERIMYQTRLIGSNEYWSDPSYDDEMTFTQLSPGNYEFQVRISTQDKTADYEYFSFVIQPPWWQTWWAFSLGLLFVIGAIYSLLKLRFEFIQKQQRISDRAEFSEALLARKKQLLAEVSHEIRTPLSVLKMQIEALEYNLVENTEQTYELLHRRIGDISTLIADIDQLAMTELSELSLNIKVIDVVPWLTSWADDARTRSSQLRECEFSHVVKLPKNLFINADQDRLTQVLNNLLSNSLRYTTPPIRITFEATYTETQLVLSLSDSAPSVSEHELSCIFTRLYQNESNKTLFKGGTGLGLTICKDLIERHSGEIEAQHSELGGLTVRVTLPR</sequence>
<dbReference type="SUPFAM" id="SSF63829">
    <property type="entry name" value="Calcium-dependent phosphotriesterase"/>
    <property type="match status" value="2"/>
</dbReference>
<keyword evidence="3" id="KW-0597">Phosphoprotein</keyword>
<keyword evidence="4" id="KW-0472">Membrane</keyword>
<dbReference type="InterPro" id="IPR003661">
    <property type="entry name" value="HisK_dim/P_dom"/>
</dbReference>
<dbReference type="RefSeq" id="WP_192509345.1">
    <property type="nucleotide sequence ID" value="NZ_AQGV01000015.1"/>
</dbReference>
<dbReference type="Gene3D" id="1.10.287.130">
    <property type="match status" value="1"/>
</dbReference>
<organism evidence="6 7">
    <name type="scientific">Pseudoalteromonas aurantia 208</name>
    <dbReference type="NCBI Taxonomy" id="1314867"/>
    <lineage>
        <taxon>Bacteria</taxon>
        <taxon>Pseudomonadati</taxon>
        <taxon>Pseudomonadota</taxon>
        <taxon>Gammaproteobacteria</taxon>
        <taxon>Alteromonadales</taxon>
        <taxon>Pseudoalteromonadaceae</taxon>
        <taxon>Pseudoalteromonas</taxon>
    </lineage>
</organism>
<dbReference type="SUPFAM" id="SSF47384">
    <property type="entry name" value="Homodimeric domain of signal transducing histidine kinase"/>
    <property type="match status" value="1"/>
</dbReference>